<accession>A0A1Z1WQ29</accession>
<keyword evidence="3" id="KW-1185">Reference proteome</keyword>
<dbReference type="EMBL" id="CP021748">
    <property type="protein sequence ID" value="ARX88538.1"/>
    <property type="molecule type" value="Genomic_DNA"/>
</dbReference>
<evidence type="ECO:0000313" key="2">
    <source>
        <dbReference type="EMBL" id="ARX88538.1"/>
    </source>
</evidence>
<sequence>MTARVSGEARTLRLTACRAAPAMPRTAPTRRPAVMRGSREAMTTDESPASARPVNAFQTSGALTEAVPCVMSTTARTATRRTSAAVTAAAPVRDATVDGRVAGWSR</sequence>
<evidence type="ECO:0000256" key="1">
    <source>
        <dbReference type="SAM" id="MobiDB-lite"/>
    </source>
</evidence>
<organism evidence="2 3">
    <name type="scientific">Streptomyces alboflavus</name>
    <dbReference type="NCBI Taxonomy" id="67267"/>
    <lineage>
        <taxon>Bacteria</taxon>
        <taxon>Bacillati</taxon>
        <taxon>Actinomycetota</taxon>
        <taxon>Actinomycetes</taxon>
        <taxon>Kitasatosporales</taxon>
        <taxon>Streptomycetaceae</taxon>
        <taxon>Streptomyces</taxon>
    </lineage>
</organism>
<feature type="region of interest" description="Disordered" evidence="1">
    <location>
        <begin position="22"/>
        <end position="54"/>
    </location>
</feature>
<protein>
    <submittedName>
        <fullName evidence="2">Uncharacterized protein</fullName>
    </submittedName>
</protein>
<dbReference type="KEGG" id="salf:SMD44_08025"/>
<dbReference type="Proteomes" id="UP000195880">
    <property type="component" value="Chromosome"/>
</dbReference>
<reference evidence="2 3" key="1">
    <citation type="submission" date="2017-05" db="EMBL/GenBank/DDBJ databases">
        <title>Streptomyces alboflavus Genome sequencing and assembly.</title>
        <authorList>
            <person name="Wang Y."/>
            <person name="Du B."/>
            <person name="Ding Y."/>
            <person name="Liu H."/>
            <person name="Hou Q."/>
            <person name="Liu K."/>
            <person name="Wang C."/>
            <person name="Yao L."/>
        </authorList>
    </citation>
    <scope>NUCLEOTIDE SEQUENCE [LARGE SCALE GENOMIC DNA]</scope>
    <source>
        <strain evidence="2 3">MDJK44</strain>
    </source>
</reference>
<feature type="compositionally biased region" description="Low complexity" evidence="1">
    <location>
        <begin position="22"/>
        <end position="32"/>
    </location>
</feature>
<evidence type="ECO:0000313" key="3">
    <source>
        <dbReference type="Proteomes" id="UP000195880"/>
    </source>
</evidence>
<proteinExistence type="predicted"/>
<gene>
    <name evidence="2" type="ORF">SMD44_08025</name>
</gene>
<dbReference type="AlphaFoldDB" id="A0A1Z1WQ29"/>
<name>A0A1Z1WQ29_9ACTN</name>